<reference evidence="1" key="1">
    <citation type="submission" date="2023-10" db="EMBL/GenBank/DDBJ databases">
        <authorList>
            <person name="Chen Y."/>
            <person name="Shah S."/>
            <person name="Dougan E. K."/>
            <person name="Thang M."/>
            <person name="Chan C."/>
        </authorList>
    </citation>
    <scope>NUCLEOTIDE SEQUENCE [LARGE SCALE GENOMIC DNA]</scope>
</reference>
<sequence length="434" mass="47123">MLTRCVSFPPWIGFRLKARRRVLMRRLRIVEADSDLHSLWKAFIAVQNRQGALTPDREAGARLLVFKSSSGQGLGNVMGGIAFALYAAIYSGRAFSIESSVFEKILSPRYVDWRSLGRSAVCKQTYYANSFGRSTPVSSLFAALEATSGTVCLESNLDARGWVYNLSRRNLTMLGFRSTTLMDLLTAIVARGLPHKRFLGNACAFHFLFASPPSLVNATLRKTSEFRSGSGDSLGVSIQLRTGDSYARFAGGRDMREVITNGRYGLGSPEAAARAMLSCVEQICAPLQRGILCEAASCRLVTCSVFFEADARQARDAAAAWGSSVGHNLKSVVRVHVPEATPLHSSVKGVQGMVETLSTALALATNPVLLRTGGGLGTLVRNLGPIPQGSGTTTILFEDLIRNFTGNKDKNWVKCDLGELGTSYVTEYGKNWRL</sequence>
<proteinExistence type="predicted"/>
<organism evidence="1 2">
    <name type="scientific">Prorocentrum cordatum</name>
    <dbReference type="NCBI Taxonomy" id="2364126"/>
    <lineage>
        <taxon>Eukaryota</taxon>
        <taxon>Sar</taxon>
        <taxon>Alveolata</taxon>
        <taxon>Dinophyceae</taxon>
        <taxon>Prorocentrales</taxon>
        <taxon>Prorocentraceae</taxon>
        <taxon>Prorocentrum</taxon>
    </lineage>
</organism>
<gene>
    <name evidence="1" type="ORF">PCOR1329_LOCUS46108</name>
</gene>
<name>A0ABN9U838_9DINO</name>
<accession>A0ABN9U838</accession>
<dbReference type="Proteomes" id="UP001189429">
    <property type="component" value="Unassembled WGS sequence"/>
</dbReference>
<dbReference type="EMBL" id="CAUYUJ010015543">
    <property type="protein sequence ID" value="CAK0855332.1"/>
    <property type="molecule type" value="Genomic_DNA"/>
</dbReference>
<keyword evidence="2" id="KW-1185">Reference proteome</keyword>
<evidence type="ECO:0000313" key="2">
    <source>
        <dbReference type="Proteomes" id="UP001189429"/>
    </source>
</evidence>
<protein>
    <submittedName>
        <fullName evidence="1">Uncharacterized protein</fullName>
    </submittedName>
</protein>
<evidence type="ECO:0000313" key="1">
    <source>
        <dbReference type="EMBL" id="CAK0855332.1"/>
    </source>
</evidence>
<comment type="caution">
    <text evidence="1">The sequence shown here is derived from an EMBL/GenBank/DDBJ whole genome shotgun (WGS) entry which is preliminary data.</text>
</comment>